<organism evidence="2 3">
    <name type="scientific">Planctobacterium marinum</name>
    <dbReference type="NCBI Taxonomy" id="1631968"/>
    <lineage>
        <taxon>Bacteria</taxon>
        <taxon>Pseudomonadati</taxon>
        <taxon>Pseudomonadota</taxon>
        <taxon>Gammaproteobacteria</taxon>
        <taxon>Alteromonadales</taxon>
        <taxon>Alteromonadaceae</taxon>
        <taxon>Planctobacterium</taxon>
    </lineage>
</organism>
<dbReference type="SUPFAM" id="SSF50156">
    <property type="entry name" value="PDZ domain-like"/>
    <property type="match status" value="1"/>
</dbReference>
<evidence type="ECO:0000313" key="2">
    <source>
        <dbReference type="EMBL" id="BDX06772.1"/>
    </source>
</evidence>
<dbReference type="PIRSF" id="PIRSF016493">
    <property type="entry name" value="Glycyl_aminpptds"/>
    <property type="match status" value="1"/>
</dbReference>
<dbReference type="EMBL" id="AP027272">
    <property type="protein sequence ID" value="BDX06772.1"/>
    <property type="molecule type" value="Genomic_DNA"/>
</dbReference>
<feature type="domain" description="PDZ" evidence="1">
    <location>
        <begin position="498"/>
        <end position="545"/>
    </location>
</feature>
<dbReference type="InterPro" id="IPR040756">
    <property type="entry name" value="Peptidase_M61_N"/>
</dbReference>
<accession>A0AA48HNK7</accession>
<dbReference type="Pfam" id="PF17899">
    <property type="entry name" value="Peptidase_M61_N"/>
    <property type="match status" value="1"/>
</dbReference>
<evidence type="ECO:0000259" key="1">
    <source>
        <dbReference type="PROSITE" id="PS50106"/>
    </source>
</evidence>
<dbReference type="InterPro" id="IPR036034">
    <property type="entry name" value="PDZ_sf"/>
</dbReference>
<proteinExistence type="predicted"/>
<protein>
    <submittedName>
        <fullName evidence="2">Peptidase M61</fullName>
    </submittedName>
</protein>
<evidence type="ECO:0000313" key="3">
    <source>
        <dbReference type="Proteomes" id="UP001333710"/>
    </source>
</evidence>
<dbReference type="InterPro" id="IPR027268">
    <property type="entry name" value="Peptidase_M4/M1_CTD_sf"/>
</dbReference>
<dbReference type="InterPro" id="IPR001478">
    <property type="entry name" value="PDZ"/>
</dbReference>
<dbReference type="InterPro" id="IPR007963">
    <property type="entry name" value="Peptidase_M61_catalytic"/>
</dbReference>
<dbReference type="SMART" id="SM00228">
    <property type="entry name" value="PDZ"/>
    <property type="match status" value="1"/>
</dbReference>
<dbReference type="Gene3D" id="2.60.40.3650">
    <property type="match status" value="1"/>
</dbReference>
<dbReference type="SUPFAM" id="SSF55486">
    <property type="entry name" value="Metalloproteases ('zincins'), catalytic domain"/>
    <property type="match status" value="1"/>
</dbReference>
<keyword evidence="3" id="KW-1185">Reference proteome</keyword>
<dbReference type="Pfam" id="PF13180">
    <property type="entry name" value="PDZ_2"/>
    <property type="match status" value="1"/>
</dbReference>
<name>A0AA48HNK7_9ALTE</name>
<dbReference type="InterPro" id="IPR024191">
    <property type="entry name" value="Peptidase_M61"/>
</dbReference>
<gene>
    <name evidence="2" type="ORF">MACH26_22930</name>
</gene>
<dbReference type="Pfam" id="PF05299">
    <property type="entry name" value="Peptidase_M61"/>
    <property type="match status" value="1"/>
</dbReference>
<reference evidence="2" key="1">
    <citation type="submission" date="2023-01" db="EMBL/GenBank/DDBJ databases">
        <title>Complete genome sequence of Planctobacterium marinum strain Dej080120_11.</title>
        <authorList>
            <person name="Ueki S."/>
            <person name="Maruyama F."/>
        </authorList>
    </citation>
    <scope>NUCLEOTIDE SEQUENCE</scope>
    <source>
        <strain evidence="2">Dej080120_11</strain>
    </source>
</reference>
<dbReference type="PROSITE" id="PS50106">
    <property type="entry name" value="PDZ"/>
    <property type="match status" value="1"/>
</dbReference>
<dbReference type="RefSeq" id="WP_338292773.1">
    <property type="nucleotide sequence ID" value="NZ_AP027272.1"/>
</dbReference>
<dbReference type="KEGG" id="pmaw:MACH26_22930"/>
<sequence length="597" mass="67784">MHPANKPLQYKIAISSISQHVFDVELEIDNRQYDTLNLSLPTWIPGSYMVRDFAKNILQICALNEKGNTLAIEQKDKQSWQVSTEGEKTIIVYKVYAFDLSIRAAFLDSEFGFANGTSVFLQVDEFKDQPSDVYMVEEGSPASWHLYTAMPGKQIDERGYGHYETSSYADLIEHPLLYAQADTISFEVQGIEFKMVLAGGHNADLERIKTDLEKICQHHLKLFGNDLGIKQYVFQTLLSESDFGGLEHTHSTALLFSRNDLPGLAQRDTMTDGYRSFLGLCSHELFHTWHVKRIKPKTYLTPDLSKECYSEQLWIYEGFTSYYDDFSLLRSGIISKESYLELLGQTLTRLQRTQGRKVQTVTQSSFEAWTKFYKQDENAINGIVSYYIKGAVIALCLDLLIKQSSKHIYSLDSVMRFLWKHYGKELSGTDDNVIQQVLSDGLGLDLSQFLHSALYTTDELPWQALLDEFGVTTHFRARTGIKDIGGKPSQTSDNCIDLGMAYSSEPAGILVQQVTNNRAAEKAGLQKGDRLVALNGWELKGKSLETELAKFELGQKVPLTLFRRGKLKQLDFTVYPAEKDTIYLTIENEELAQHWLG</sequence>
<dbReference type="Proteomes" id="UP001333710">
    <property type="component" value="Chromosome"/>
</dbReference>
<dbReference type="Gene3D" id="2.30.42.10">
    <property type="match status" value="1"/>
</dbReference>
<dbReference type="AlphaFoldDB" id="A0AA48HNK7"/>
<dbReference type="Gene3D" id="1.10.390.10">
    <property type="entry name" value="Neutral Protease Domain 2"/>
    <property type="match status" value="1"/>
</dbReference>